<reference evidence="3 4" key="1">
    <citation type="submission" date="2024-05" db="EMBL/GenBank/DDBJ databases">
        <authorList>
            <person name="Wallberg A."/>
        </authorList>
    </citation>
    <scope>NUCLEOTIDE SEQUENCE [LARGE SCALE GENOMIC DNA]</scope>
</reference>
<gene>
    <name evidence="3" type="ORF">MNOR_LOCUS28675</name>
</gene>
<feature type="region of interest" description="Disordered" evidence="1">
    <location>
        <begin position="106"/>
        <end position="125"/>
    </location>
</feature>
<name>A0AAV2RX24_MEGNR</name>
<evidence type="ECO:0000256" key="1">
    <source>
        <dbReference type="SAM" id="MobiDB-lite"/>
    </source>
</evidence>
<evidence type="ECO:0008006" key="5">
    <source>
        <dbReference type="Google" id="ProtNLM"/>
    </source>
</evidence>
<dbReference type="InterPro" id="IPR018247">
    <property type="entry name" value="EF_Hand_1_Ca_BS"/>
</dbReference>
<feature type="chain" id="PRO_5043685379" description="EF-hand domain-containing protein" evidence="2">
    <location>
        <begin position="23"/>
        <end position="125"/>
    </location>
</feature>
<comment type="caution">
    <text evidence="3">The sequence shown here is derived from an EMBL/GenBank/DDBJ whole genome shotgun (WGS) entry which is preliminary data.</text>
</comment>
<accession>A0AAV2RX24</accession>
<evidence type="ECO:0000313" key="4">
    <source>
        <dbReference type="Proteomes" id="UP001497623"/>
    </source>
</evidence>
<organism evidence="3 4">
    <name type="scientific">Meganyctiphanes norvegica</name>
    <name type="common">Northern krill</name>
    <name type="synonym">Thysanopoda norvegica</name>
    <dbReference type="NCBI Taxonomy" id="48144"/>
    <lineage>
        <taxon>Eukaryota</taxon>
        <taxon>Metazoa</taxon>
        <taxon>Ecdysozoa</taxon>
        <taxon>Arthropoda</taxon>
        <taxon>Crustacea</taxon>
        <taxon>Multicrustacea</taxon>
        <taxon>Malacostraca</taxon>
        <taxon>Eumalacostraca</taxon>
        <taxon>Eucarida</taxon>
        <taxon>Euphausiacea</taxon>
        <taxon>Euphausiidae</taxon>
        <taxon>Meganyctiphanes</taxon>
    </lineage>
</organism>
<keyword evidence="2" id="KW-0732">Signal</keyword>
<dbReference type="EMBL" id="CAXKWB010032045">
    <property type="protein sequence ID" value="CAL4140727.1"/>
    <property type="molecule type" value="Genomic_DNA"/>
</dbReference>
<proteinExistence type="predicted"/>
<evidence type="ECO:0000256" key="2">
    <source>
        <dbReference type="SAM" id="SignalP"/>
    </source>
</evidence>
<evidence type="ECO:0000313" key="3">
    <source>
        <dbReference type="EMBL" id="CAL4140727.1"/>
    </source>
</evidence>
<protein>
    <recommendedName>
        <fullName evidence="5">EF-hand domain-containing protein</fullName>
    </recommendedName>
</protein>
<dbReference type="PROSITE" id="PS00018">
    <property type="entry name" value="EF_HAND_1"/>
    <property type="match status" value="1"/>
</dbReference>
<sequence length="125" mass="13592">MSSWLFPIACLAAVVTLASCDAGHFFAQTPKHLPRIGRRSDIPALFTTESKPDNVDHSWAALASALASADADGDGCLNIREVIQIPAVRAAILQRDPALLAPLGDYDNLDEESSRPQPRLLRFRK</sequence>
<dbReference type="Proteomes" id="UP001497623">
    <property type="component" value="Unassembled WGS sequence"/>
</dbReference>
<keyword evidence="4" id="KW-1185">Reference proteome</keyword>
<feature type="signal peptide" evidence="2">
    <location>
        <begin position="1"/>
        <end position="22"/>
    </location>
</feature>
<dbReference type="AlphaFoldDB" id="A0AAV2RX24"/>